<dbReference type="PROSITE" id="PS50294">
    <property type="entry name" value="WD_REPEATS_REGION"/>
    <property type="match status" value="3"/>
</dbReference>
<dbReference type="GO" id="GO:0006351">
    <property type="term" value="P:DNA-templated transcription"/>
    <property type="evidence" value="ECO:0007669"/>
    <property type="project" value="InterPro"/>
</dbReference>
<keyword evidence="5 11" id="KW-0677">Repeat</keyword>
<feature type="repeat" description="WD" evidence="10">
    <location>
        <begin position="125"/>
        <end position="166"/>
    </location>
</feature>
<dbReference type="InterPro" id="IPR036322">
    <property type="entry name" value="WD40_repeat_dom_sf"/>
</dbReference>
<comment type="function">
    <text evidence="1 11">Required for replication-independent chromatin assembly and for the periodic repression of histone gene transcription during the cell cycle.</text>
</comment>
<dbReference type="InterPro" id="IPR019775">
    <property type="entry name" value="WD40_repeat_CS"/>
</dbReference>
<dbReference type="PROSITE" id="PS00678">
    <property type="entry name" value="WD_REPEATS_1"/>
    <property type="match status" value="1"/>
</dbReference>
<evidence type="ECO:0000256" key="8">
    <source>
        <dbReference type="ARBA" id="ARBA00023163"/>
    </source>
</evidence>
<evidence type="ECO:0000313" key="14">
    <source>
        <dbReference type="EnsemblMetazoa" id="GBRI010335-PA"/>
    </source>
</evidence>
<dbReference type="InterPro" id="IPR011494">
    <property type="entry name" value="HIRA-like_C"/>
</dbReference>
<evidence type="ECO:0000256" key="11">
    <source>
        <dbReference type="RuleBase" id="RU364014"/>
    </source>
</evidence>
<dbReference type="CDD" id="cd00200">
    <property type="entry name" value="WD40"/>
    <property type="match status" value="1"/>
</dbReference>
<reference evidence="15" key="1">
    <citation type="submission" date="2014-03" db="EMBL/GenBank/DDBJ databases">
        <authorList>
            <person name="Aksoy S."/>
            <person name="Warren W."/>
            <person name="Wilson R.K."/>
        </authorList>
    </citation>
    <scope>NUCLEOTIDE SEQUENCE [LARGE SCALE GENOMIC DNA]</scope>
    <source>
        <strain evidence="15">IAEA</strain>
    </source>
</reference>
<dbReference type="InterPro" id="IPR001680">
    <property type="entry name" value="WD40_rpt"/>
</dbReference>
<name>A0A1A9W8Q1_9MUSC</name>
<dbReference type="GO" id="GO:0006355">
    <property type="term" value="P:regulation of DNA-templated transcription"/>
    <property type="evidence" value="ECO:0007669"/>
    <property type="project" value="InterPro"/>
</dbReference>
<evidence type="ECO:0000256" key="2">
    <source>
        <dbReference type="ARBA" id="ARBA00004123"/>
    </source>
</evidence>
<dbReference type="GO" id="GO:0000785">
    <property type="term" value="C:chromatin"/>
    <property type="evidence" value="ECO:0007669"/>
    <property type="project" value="TreeGrafter"/>
</dbReference>
<feature type="repeat" description="WD" evidence="10">
    <location>
        <begin position="168"/>
        <end position="209"/>
    </location>
</feature>
<dbReference type="VEuPathDB" id="VectorBase:GBRI010335"/>
<keyword evidence="11" id="KW-0678">Repressor</keyword>
<dbReference type="InterPro" id="IPR031120">
    <property type="entry name" value="HIR1-like"/>
</dbReference>
<comment type="subcellular location">
    <subcellularLocation>
        <location evidence="2 11">Nucleus</location>
    </subcellularLocation>
</comment>
<comment type="similarity">
    <text evidence="3 11">Belongs to the WD repeat HIR1 family.</text>
</comment>
<evidence type="ECO:0000256" key="6">
    <source>
        <dbReference type="ARBA" id="ARBA00022853"/>
    </source>
</evidence>
<keyword evidence="7 11" id="KW-0805">Transcription regulation</keyword>
<keyword evidence="6 11" id="KW-0156">Chromatin regulator</keyword>
<evidence type="ECO:0000256" key="7">
    <source>
        <dbReference type="ARBA" id="ARBA00023015"/>
    </source>
</evidence>
<keyword evidence="9 11" id="KW-0539">Nucleus</keyword>
<accession>A0A1A9W8Q1</accession>
<feature type="repeat" description="WD" evidence="10">
    <location>
        <begin position="66"/>
        <end position="98"/>
    </location>
</feature>
<dbReference type="Gene3D" id="2.130.10.10">
    <property type="entry name" value="YVTN repeat-like/Quinoprotein amine dehydrogenase"/>
    <property type="match status" value="3"/>
</dbReference>
<reference evidence="14" key="2">
    <citation type="submission" date="2020-05" db="UniProtKB">
        <authorList>
            <consortium name="EnsemblMetazoa"/>
        </authorList>
    </citation>
    <scope>IDENTIFICATION</scope>
    <source>
        <strain evidence="14">IAEA</strain>
    </source>
</reference>
<evidence type="ECO:0000256" key="10">
    <source>
        <dbReference type="PROSITE-ProRule" id="PRU00221"/>
    </source>
</evidence>
<evidence type="ECO:0000259" key="13">
    <source>
        <dbReference type="Pfam" id="PF24105"/>
    </source>
</evidence>
<dbReference type="PANTHER" id="PTHR13831:SF0">
    <property type="entry name" value="PROTEIN HIRA"/>
    <property type="match status" value="1"/>
</dbReference>
<dbReference type="STRING" id="37001.A0A1A9W8Q1"/>
<dbReference type="Pfam" id="PF09453">
    <property type="entry name" value="HIRA_B"/>
    <property type="match status" value="1"/>
</dbReference>
<keyword evidence="15" id="KW-1185">Reference proteome</keyword>
<dbReference type="GO" id="GO:0031491">
    <property type="term" value="F:nucleosome binding"/>
    <property type="evidence" value="ECO:0007669"/>
    <property type="project" value="TreeGrafter"/>
</dbReference>
<protein>
    <recommendedName>
        <fullName evidence="11">Protein HIRA</fullName>
    </recommendedName>
</protein>
<dbReference type="EnsemblMetazoa" id="GBRI010335-RA">
    <property type="protein sequence ID" value="GBRI010335-PA"/>
    <property type="gene ID" value="GBRI010335"/>
</dbReference>
<evidence type="ECO:0000313" key="15">
    <source>
        <dbReference type="Proteomes" id="UP000091820"/>
    </source>
</evidence>
<organism evidence="14 15">
    <name type="scientific">Glossina brevipalpis</name>
    <dbReference type="NCBI Taxonomy" id="37001"/>
    <lineage>
        <taxon>Eukaryota</taxon>
        <taxon>Metazoa</taxon>
        <taxon>Ecdysozoa</taxon>
        <taxon>Arthropoda</taxon>
        <taxon>Hexapoda</taxon>
        <taxon>Insecta</taxon>
        <taxon>Pterygota</taxon>
        <taxon>Neoptera</taxon>
        <taxon>Endopterygota</taxon>
        <taxon>Diptera</taxon>
        <taxon>Brachycera</taxon>
        <taxon>Muscomorpha</taxon>
        <taxon>Hippoboscoidea</taxon>
        <taxon>Glossinidae</taxon>
        <taxon>Glossina</taxon>
    </lineage>
</organism>
<evidence type="ECO:0000259" key="12">
    <source>
        <dbReference type="Pfam" id="PF07569"/>
    </source>
</evidence>
<dbReference type="PANTHER" id="PTHR13831">
    <property type="entry name" value="MEMBER OF THE HIR1 FAMILY OF WD-REPEAT PROTEINS"/>
    <property type="match status" value="1"/>
</dbReference>
<dbReference type="FunFam" id="2.130.10.10:FF:001071">
    <property type="entry name" value="Protein HIRA"/>
    <property type="match status" value="1"/>
</dbReference>
<dbReference type="SUPFAM" id="SSF50978">
    <property type="entry name" value="WD40 repeat-like"/>
    <property type="match status" value="2"/>
</dbReference>
<dbReference type="Proteomes" id="UP000091820">
    <property type="component" value="Unassembled WGS sequence"/>
</dbReference>
<feature type="domain" description="Protein HIRA-like C-terminal" evidence="12">
    <location>
        <begin position="703"/>
        <end position="900"/>
    </location>
</feature>
<dbReference type="GO" id="GO:0006338">
    <property type="term" value="P:chromatin remodeling"/>
    <property type="evidence" value="ECO:0007669"/>
    <property type="project" value="InterPro"/>
</dbReference>
<sequence>MKLLKPNWVNHDEKPIFSVDVHQECLKFATGGQGNDSGRVVIWNLLPVLSEKAELDESVPKMLCQMDNHLACVNCVRWSQSGFMLASGSDDKLLMIWKQSKGPSGVFATGGIQKNYESWKCVYTLRGHSGDVLDLAWSPQDRWLASCSIDNTIIVWDVQNFPAMLAMLKGHTGLVKGIAWDPVGKYLASQSDDRSVKIWKTSDWTCSNTITEPFEECGGTTHILRLSWSPDGQYLVSAHAMNGGGPTAQIIEREGWKCDKDFVGHRKAVTCVRFHTAILKRQAPKNQKPQQYCCLAVGSRDRSLSVWMTALQRPLVVIHELFNDSILDLSWGPDKCILLACSGDGTVACLQFSESELGTPLSEEDKNALYQRIYGKSATNMENGSSSVADMVIENSELLQCIQEKIKPPSLPNISSTNHNNNCVGQVIQNTVLPSSNGLTCDITSNSPATTMKSGNQTKNSTFIPNTSPVKAIGQQLETRTADGKRRITPVFIPLNQNVPEAENANNLISCSRPTSAINQSQDSRAIVAIGTETGISNNKSLESTILPKTAITEQEEGRLDSRLVKSISAKPLMQPVKVTQDIFQSFPHFKRTPHPITDINPASFISPSKVFQASTSGPKIPITATTKCEFQKTALDYRVHVHNGCVHTATGLLAKVTAYRLNVGKLWETYVGSPIVNFNFCSKCVMLCSLDGSMRLLDLHTGSVMIPTISLTTAVIQCAFCPKGRLVGVITECGILRVWNIETCSAVLATTCSEVFGKHGAVMQFHITEHAVPLIMFANGHAYSYSPQLMSWLVLNTKDPIMRHGLQTSMPKEFNKNYLSYPLTSVQASTNAFATQSAAIDLNSNDWQTEAKIIFIENQIKLCEAINSPEELKHWYSMLAFQLAMGGNEKRLRLLLNDLLGSPYTAGLKQSTHILNISKHDLLENILKQLKAHIKWQRLYMEYNELYEKYKVLRKQGLEIEPISLTSSQCTITSQLRSVAVTPAEALTAIAKIETDSCAKLDERMDRT</sequence>
<evidence type="ECO:0000256" key="9">
    <source>
        <dbReference type="ARBA" id="ARBA00023242"/>
    </source>
</evidence>
<dbReference type="FunFam" id="2.130.10.10:FF:001044">
    <property type="entry name" value="Protein HIRA"/>
    <property type="match status" value="1"/>
</dbReference>
<dbReference type="InterPro" id="IPR019015">
    <property type="entry name" value="HIRA_B_motif"/>
</dbReference>
<dbReference type="SMART" id="SM00320">
    <property type="entry name" value="WD40"/>
    <property type="match status" value="8"/>
</dbReference>
<dbReference type="Pfam" id="PF24105">
    <property type="entry name" value="Beta-prop_CAF1B_HIR1"/>
    <property type="match status" value="1"/>
</dbReference>
<dbReference type="AlphaFoldDB" id="A0A1A9W8Q1"/>
<proteinExistence type="inferred from homology"/>
<evidence type="ECO:0000256" key="4">
    <source>
        <dbReference type="ARBA" id="ARBA00022574"/>
    </source>
</evidence>
<evidence type="ECO:0000256" key="3">
    <source>
        <dbReference type="ARBA" id="ARBA00007306"/>
    </source>
</evidence>
<dbReference type="InterPro" id="IPR055410">
    <property type="entry name" value="Beta-prop_CAF1B_HIR1"/>
</dbReference>
<dbReference type="GO" id="GO:0005634">
    <property type="term" value="C:nucleus"/>
    <property type="evidence" value="ECO:0007669"/>
    <property type="project" value="UniProtKB-SubCell"/>
</dbReference>
<evidence type="ECO:0000256" key="5">
    <source>
        <dbReference type="ARBA" id="ARBA00022737"/>
    </source>
</evidence>
<keyword evidence="4 10" id="KW-0853">WD repeat</keyword>
<dbReference type="Pfam" id="PF00400">
    <property type="entry name" value="WD40"/>
    <property type="match status" value="1"/>
</dbReference>
<feature type="domain" description="CAF1B/HIR1 beta-propeller" evidence="13">
    <location>
        <begin position="1"/>
        <end position="210"/>
    </location>
</feature>
<dbReference type="PROSITE" id="PS50082">
    <property type="entry name" value="WD_REPEATS_2"/>
    <property type="match status" value="3"/>
</dbReference>
<dbReference type="InterPro" id="IPR015943">
    <property type="entry name" value="WD40/YVTN_repeat-like_dom_sf"/>
</dbReference>
<dbReference type="GO" id="GO:0000417">
    <property type="term" value="C:HIR complex"/>
    <property type="evidence" value="ECO:0007669"/>
    <property type="project" value="TreeGrafter"/>
</dbReference>
<dbReference type="Pfam" id="PF07569">
    <property type="entry name" value="Hira"/>
    <property type="match status" value="1"/>
</dbReference>
<keyword evidence="8 11" id="KW-0804">Transcription</keyword>
<evidence type="ECO:0000256" key="1">
    <source>
        <dbReference type="ARBA" id="ARBA00002677"/>
    </source>
</evidence>